<proteinExistence type="predicted"/>
<comment type="caution">
    <text evidence="2">The sequence shown here is derived from an EMBL/GenBank/DDBJ whole genome shotgun (WGS) entry which is preliminary data.</text>
</comment>
<name>A0AAD6NDA2_PENCN</name>
<dbReference type="EMBL" id="JAQJZL010000001">
    <property type="protein sequence ID" value="KAJ6056788.1"/>
    <property type="molecule type" value="Genomic_DNA"/>
</dbReference>
<evidence type="ECO:0000313" key="2">
    <source>
        <dbReference type="EMBL" id="KAJ6056788.1"/>
    </source>
</evidence>
<feature type="compositionally biased region" description="Polar residues" evidence="1">
    <location>
        <begin position="84"/>
        <end position="93"/>
    </location>
</feature>
<feature type="region of interest" description="Disordered" evidence="1">
    <location>
        <begin position="1"/>
        <end position="93"/>
    </location>
</feature>
<protein>
    <submittedName>
        <fullName evidence="2">Uncharacterized protein</fullName>
    </submittedName>
</protein>
<accession>A0AAD6NDA2</accession>
<evidence type="ECO:0000256" key="1">
    <source>
        <dbReference type="SAM" id="MobiDB-lite"/>
    </source>
</evidence>
<sequence length="241" mass="26510">MNWTGGQLQRGSNRSGLLTKAQKQNFARSRSNAKGTAIPPPSPYRKFPGSGPWMGLSTSDGGAEANTGHQPAVEPASHSHEESTSNIGNGLSNSKRQLLKEPDWGAVSATRPLELAFTTVEEVERFGKRRRLNDKDRRRLVAAKDSGSTFFELPKYPRRERHPSSIIDTVEDLQIQINGRQVGTHVNNSSGTGMCSLSSQSMLLDHEGTAVSELEEKENLTSTWITNLFPPIPVRAFRDSK</sequence>
<feature type="compositionally biased region" description="Polar residues" evidence="1">
    <location>
        <begin position="1"/>
        <end position="34"/>
    </location>
</feature>
<evidence type="ECO:0000313" key="3">
    <source>
        <dbReference type="Proteomes" id="UP001219568"/>
    </source>
</evidence>
<keyword evidence="3" id="KW-1185">Reference proteome</keyword>
<gene>
    <name evidence="2" type="ORF">N7460_000062</name>
</gene>
<organism evidence="2 3">
    <name type="scientific">Penicillium canescens</name>
    <dbReference type="NCBI Taxonomy" id="5083"/>
    <lineage>
        <taxon>Eukaryota</taxon>
        <taxon>Fungi</taxon>
        <taxon>Dikarya</taxon>
        <taxon>Ascomycota</taxon>
        <taxon>Pezizomycotina</taxon>
        <taxon>Eurotiomycetes</taxon>
        <taxon>Eurotiomycetidae</taxon>
        <taxon>Eurotiales</taxon>
        <taxon>Aspergillaceae</taxon>
        <taxon>Penicillium</taxon>
    </lineage>
</organism>
<reference evidence="2" key="2">
    <citation type="submission" date="2023-01" db="EMBL/GenBank/DDBJ databases">
        <authorList>
            <person name="Petersen C."/>
        </authorList>
    </citation>
    <scope>NUCLEOTIDE SEQUENCE</scope>
    <source>
        <strain evidence="2">IBT 15450</strain>
    </source>
</reference>
<dbReference type="Proteomes" id="UP001219568">
    <property type="component" value="Unassembled WGS sequence"/>
</dbReference>
<reference evidence="2" key="1">
    <citation type="journal article" date="2023" name="IMA Fungus">
        <title>Comparative genomic study of the Penicillium genus elucidates a diverse pangenome and 15 lateral gene transfer events.</title>
        <authorList>
            <person name="Petersen C."/>
            <person name="Sorensen T."/>
            <person name="Nielsen M.R."/>
            <person name="Sondergaard T.E."/>
            <person name="Sorensen J.L."/>
            <person name="Fitzpatrick D.A."/>
            <person name="Frisvad J.C."/>
            <person name="Nielsen K.L."/>
        </authorList>
    </citation>
    <scope>NUCLEOTIDE SEQUENCE</scope>
    <source>
        <strain evidence="2">IBT 15450</strain>
    </source>
</reference>
<dbReference type="AlphaFoldDB" id="A0AAD6NDA2"/>